<evidence type="ECO:0000313" key="2">
    <source>
        <dbReference type="EMBL" id="TIB34586.1"/>
    </source>
</evidence>
<evidence type="ECO:0000313" key="3">
    <source>
        <dbReference type="Proteomes" id="UP000310689"/>
    </source>
</evidence>
<dbReference type="InterPro" id="IPR051667">
    <property type="entry name" value="Archaeal_ATPase_domain"/>
</dbReference>
<gene>
    <name evidence="2" type="ORF">E3P86_02812</name>
</gene>
<dbReference type="EMBL" id="SPOI01000163">
    <property type="protein sequence ID" value="TIB34586.1"/>
    <property type="molecule type" value="Genomic_DNA"/>
</dbReference>
<name>A0A4T0IWU0_WALIC</name>
<proteinExistence type="predicted"/>
<organism evidence="2 3">
    <name type="scientific">Wallemia ichthyophaga</name>
    <dbReference type="NCBI Taxonomy" id="245174"/>
    <lineage>
        <taxon>Eukaryota</taxon>
        <taxon>Fungi</taxon>
        <taxon>Dikarya</taxon>
        <taxon>Basidiomycota</taxon>
        <taxon>Wallemiomycotina</taxon>
        <taxon>Wallemiomycetes</taxon>
        <taxon>Wallemiales</taxon>
        <taxon>Wallemiaceae</taxon>
        <taxon>Wallemia</taxon>
    </lineage>
</organism>
<dbReference type="PANTHER" id="PTHR37096:SF1">
    <property type="entry name" value="AAA+ ATPASE DOMAIN-CONTAINING PROTEIN"/>
    <property type="match status" value="1"/>
</dbReference>
<dbReference type="Gene3D" id="3.40.50.300">
    <property type="entry name" value="P-loop containing nucleotide triphosphate hydrolases"/>
    <property type="match status" value="1"/>
</dbReference>
<feature type="region of interest" description="Disordered" evidence="1">
    <location>
        <begin position="222"/>
        <end position="242"/>
    </location>
</feature>
<comment type="caution">
    <text evidence="2">The sequence shown here is derived from an EMBL/GenBank/DDBJ whole genome shotgun (WGS) entry which is preliminary data.</text>
</comment>
<dbReference type="SUPFAM" id="SSF52540">
    <property type="entry name" value="P-loop containing nucleoside triphosphate hydrolases"/>
    <property type="match status" value="1"/>
</dbReference>
<dbReference type="PANTHER" id="PTHR37096">
    <property type="entry name" value="YALI0E33429P"/>
    <property type="match status" value="1"/>
</dbReference>
<accession>A0A4T0IWU0</accession>
<evidence type="ECO:0000256" key="1">
    <source>
        <dbReference type="SAM" id="MobiDB-lite"/>
    </source>
</evidence>
<dbReference type="AlphaFoldDB" id="A0A4T0IWU0"/>
<protein>
    <recommendedName>
        <fullName evidence="4">ATPase domain-containing protein</fullName>
    </recommendedName>
</protein>
<evidence type="ECO:0008006" key="4">
    <source>
        <dbReference type="Google" id="ProtNLM"/>
    </source>
</evidence>
<dbReference type="Proteomes" id="UP000310689">
    <property type="component" value="Unassembled WGS sequence"/>
</dbReference>
<reference evidence="2 3" key="1">
    <citation type="submission" date="2019-03" db="EMBL/GenBank/DDBJ databases">
        <title>Sequencing 23 genomes of Wallemia ichthyophaga.</title>
        <authorList>
            <person name="Gostincar C."/>
        </authorList>
    </citation>
    <scope>NUCLEOTIDE SEQUENCE [LARGE SCALE GENOMIC DNA]</scope>
    <source>
        <strain evidence="2 3">EXF-6200</strain>
    </source>
</reference>
<sequence>MIRRTSLLAKHYRKSIPGYSTQSRSFFGIGDVLGAIGNPKETLSQITEAKNELEKVKNELVEMGEKVRLPPVRTFVRQPNYFSRKLEEDRVRAMLDSDATFTVFFGAASTGKTCLIRHVLTDNTKYIVLPIDLRISAFTDPATFYMSLSTHLEAFFNDVSESVDGFEELGHRLGLGFKHARIDVERRGVPPSSTDISRLMELFQNALLNYWNYDPSLTEEERKKLDNQSTLPEPKQRVTCGSPNKLNRKIPVLYIDEAHRLPQLLDTEHSGTLKIILDGLTVLTKQERLLHTIFCTSDSMFMSTLVDYNVLTHTQVLHVTDPSKDSIRSYLKDHLLLQINQSHLHPHIIENFDNIYSILGGKYIHWKDYLLGDWLHDGLSLTQSKVATHAKISVESHLYPSSGLSTPPNTLALLHEIAKATDDNPLDIFDARRRFGQEVVDALLCNKILEVRWGNVISRSNFLENAHMNPKLDGRSDISENKPAINPLKPASSVMGWAIKEVLKKHELQ</sequence>
<dbReference type="InterPro" id="IPR027417">
    <property type="entry name" value="P-loop_NTPase"/>
</dbReference>